<name>Z9JVL7_9MICO</name>
<dbReference type="HOGENOM" id="CLU_1425528_0_0_11"/>
<organism evidence="2 3">
    <name type="scientific">Brachybacterium phenoliresistens</name>
    <dbReference type="NCBI Taxonomy" id="396014"/>
    <lineage>
        <taxon>Bacteria</taxon>
        <taxon>Bacillati</taxon>
        <taxon>Actinomycetota</taxon>
        <taxon>Actinomycetes</taxon>
        <taxon>Micrococcales</taxon>
        <taxon>Dermabacteraceae</taxon>
        <taxon>Brachybacterium</taxon>
    </lineage>
</organism>
<dbReference type="OrthoDB" id="9808993at2"/>
<comment type="caution">
    <text evidence="2">The sequence shown here is derived from an EMBL/GenBank/DDBJ whole genome shotgun (WGS) entry which is preliminary data.</text>
</comment>
<reference evidence="2 3" key="1">
    <citation type="submission" date="2014-02" db="EMBL/GenBank/DDBJ databases">
        <title>Genome sequence of Brachybacterium phenoliresistens strain W13A50.</title>
        <authorList>
            <person name="Wang X."/>
        </authorList>
    </citation>
    <scope>NUCLEOTIDE SEQUENCE [LARGE SCALE GENOMIC DNA]</scope>
    <source>
        <strain evidence="2 3">W13A50</strain>
    </source>
</reference>
<dbReference type="eggNOG" id="COG4339">
    <property type="taxonomic scope" value="Bacteria"/>
</dbReference>
<dbReference type="STRING" id="396014.BF93_13490"/>
<evidence type="ECO:0000313" key="3">
    <source>
        <dbReference type="Proteomes" id="UP000023067"/>
    </source>
</evidence>
<dbReference type="PATRIC" id="fig|396014.3.peg.1051"/>
<evidence type="ECO:0000259" key="1">
    <source>
        <dbReference type="Pfam" id="PF13223"/>
    </source>
</evidence>
<dbReference type="AlphaFoldDB" id="Z9JVL7"/>
<dbReference type="InterPro" id="IPR025109">
    <property type="entry name" value="DUF4031"/>
</dbReference>
<proteinExistence type="predicted"/>
<dbReference type="EMBL" id="JDYK01000004">
    <property type="protein sequence ID" value="EWS81846.1"/>
    <property type="molecule type" value="Genomic_DNA"/>
</dbReference>
<dbReference type="Pfam" id="PF13223">
    <property type="entry name" value="DUF4031"/>
    <property type="match status" value="1"/>
</dbReference>
<keyword evidence="3" id="KW-1185">Reference proteome</keyword>
<protein>
    <recommendedName>
        <fullName evidence="1">DUF4031 domain-containing protein</fullName>
    </recommendedName>
</protein>
<gene>
    <name evidence="2" type="ORF">BF93_13490</name>
</gene>
<feature type="domain" description="DUF4031" evidence="1">
    <location>
        <begin position="5"/>
        <end position="77"/>
    </location>
</feature>
<dbReference type="RefSeq" id="WP_038371189.1">
    <property type="nucleotide sequence ID" value="NZ_KK069990.1"/>
</dbReference>
<evidence type="ECO:0000313" key="2">
    <source>
        <dbReference type="EMBL" id="EWS81846.1"/>
    </source>
</evidence>
<dbReference type="Proteomes" id="UP000023067">
    <property type="component" value="Unassembled WGS sequence"/>
</dbReference>
<accession>Z9JVL7</accession>
<sequence length="179" mass="19687">MTLFADTPRWDNHGTVWGHLISDTSLDELHAGAARAGLPGRAFDLDHYDWPVDARWRLEAHGVTMVGNRELTRVLLASGLRVPLARRARARAERSAADAARLGLDRVPRDFIWGPRGHVDPMPDLPGAFRISRDEIALPRVQAHDAAGERAAAAFLERADALARAAGHPFWQGQVMDAP</sequence>